<dbReference type="PANTHER" id="PTHR31264:SF32">
    <property type="entry name" value="F-BOX DOMAIN-CONTAINING PROTEIN"/>
    <property type="match status" value="1"/>
</dbReference>
<proteinExistence type="predicted"/>
<name>A0A0A9GUH2_ARUDO</name>
<dbReference type="EMBL" id="GBRH01173663">
    <property type="protein sequence ID" value="JAE24233.1"/>
    <property type="molecule type" value="Transcribed_RNA"/>
</dbReference>
<dbReference type="AlphaFoldDB" id="A0A0A9GUH2"/>
<evidence type="ECO:0000313" key="1">
    <source>
        <dbReference type="EMBL" id="JAE24233.1"/>
    </source>
</evidence>
<evidence type="ECO:0008006" key="2">
    <source>
        <dbReference type="Google" id="ProtNLM"/>
    </source>
</evidence>
<protein>
    <recommendedName>
        <fullName evidence="2">F-box associated domain-containing protein</fullName>
    </recommendedName>
</protein>
<sequence length="104" mass="11901">MCFLWYTVLQNGQGANQWHSEAIIPLPLNYRYDIIGVAGGYLLLLGTPADKYLLPLRERSNLDWFSLNLETFQLEWFCGTEDDNDIHLARLYAGFPPPLSPPTI</sequence>
<reference evidence="1" key="2">
    <citation type="journal article" date="2015" name="Data Brief">
        <title>Shoot transcriptome of the giant reed, Arundo donax.</title>
        <authorList>
            <person name="Barrero R.A."/>
            <person name="Guerrero F.D."/>
            <person name="Moolhuijzen P."/>
            <person name="Goolsby J.A."/>
            <person name="Tidwell J."/>
            <person name="Bellgard S.E."/>
            <person name="Bellgard M.I."/>
        </authorList>
    </citation>
    <scope>NUCLEOTIDE SEQUENCE</scope>
    <source>
        <tissue evidence="1">Shoot tissue taken approximately 20 cm above the soil surface</tissue>
    </source>
</reference>
<dbReference type="PANTHER" id="PTHR31264">
    <property type="entry name" value="OS07G0554500 PROTEIN-RELATED"/>
    <property type="match status" value="1"/>
</dbReference>
<reference evidence="1" key="1">
    <citation type="submission" date="2014-09" db="EMBL/GenBank/DDBJ databases">
        <authorList>
            <person name="Magalhaes I.L.F."/>
            <person name="Oliveira U."/>
            <person name="Santos F.R."/>
            <person name="Vidigal T.H.D.A."/>
            <person name="Brescovit A.D."/>
            <person name="Santos A.J."/>
        </authorList>
    </citation>
    <scope>NUCLEOTIDE SEQUENCE</scope>
    <source>
        <tissue evidence="1">Shoot tissue taken approximately 20 cm above the soil surface</tissue>
    </source>
</reference>
<accession>A0A0A9GUH2</accession>
<organism evidence="1">
    <name type="scientific">Arundo donax</name>
    <name type="common">Giant reed</name>
    <name type="synonym">Donax arundinaceus</name>
    <dbReference type="NCBI Taxonomy" id="35708"/>
    <lineage>
        <taxon>Eukaryota</taxon>
        <taxon>Viridiplantae</taxon>
        <taxon>Streptophyta</taxon>
        <taxon>Embryophyta</taxon>
        <taxon>Tracheophyta</taxon>
        <taxon>Spermatophyta</taxon>
        <taxon>Magnoliopsida</taxon>
        <taxon>Liliopsida</taxon>
        <taxon>Poales</taxon>
        <taxon>Poaceae</taxon>
        <taxon>PACMAD clade</taxon>
        <taxon>Arundinoideae</taxon>
        <taxon>Arundineae</taxon>
        <taxon>Arundo</taxon>
    </lineage>
</organism>